<comment type="similarity">
    <text evidence="1 3">Belongs to the type-B carboxylesterase/lipase family.</text>
</comment>
<feature type="domain" description="Carboxylesterase type B" evidence="4">
    <location>
        <begin position="58"/>
        <end position="563"/>
    </location>
</feature>
<dbReference type="Pfam" id="PF00135">
    <property type="entry name" value="COesterase"/>
    <property type="match status" value="1"/>
</dbReference>
<dbReference type="Gene3D" id="3.40.50.1820">
    <property type="entry name" value="alpha/beta hydrolase"/>
    <property type="match status" value="1"/>
</dbReference>
<keyword evidence="2 3" id="KW-0378">Hydrolase</keyword>
<dbReference type="PROSITE" id="PS00122">
    <property type="entry name" value="CARBOXYLESTERASE_B_1"/>
    <property type="match status" value="1"/>
</dbReference>
<reference evidence="5 6" key="1">
    <citation type="submission" date="2019-08" db="EMBL/GenBank/DDBJ databases">
        <title>Complete genome sequence of Terriglobus albidus strain ORNL.</title>
        <authorList>
            <person name="Podar M."/>
        </authorList>
    </citation>
    <scope>NUCLEOTIDE SEQUENCE [LARGE SCALE GENOMIC DNA]</scope>
    <source>
        <strain evidence="5 6">ORNL</strain>
    </source>
</reference>
<accession>A0A5B9EB07</accession>
<dbReference type="PANTHER" id="PTHR11559">
    <property type="entry name" value="CARBOXYLESTERASE"/>
    <property type="match status" value="1"/>
</dbReference>
<dbReference type="OrthoDB" id="9775851at2"/>
<evidence type="ECO:0000256" key="3">
    <source>
        <dbReference type="RuleBase" id="RU361235"/>
    </source>
</evidence>
<evidence type="ECO:0000256" key="2">
    <source>
        <dbReference type="ARBA" id="ARBA00022801"/>
    </source>
</evidence>
<dbReference type="InterPro" id="IPR019819">
    <property type="entry name" value="Carboxylesterase_B_CS"/>
</dbReference>
<dbReference type="EMBL" id="CP042806">
    <property type="protein sequence ID" value="QEE28939.1"/>
    <property type="molecule type" value="Genomic_DNA"/>
</dbReference>
<evidence type="ECO:0000256" key="1">
    <source>
        <dbReference type="ARBA" id="ARBA00005964"/>
    </source>
</evidence>
<dbReference type="AlphaFoldDB" id="A0A5B9EB07"/>
<dbReference type="InterPro" id="IPR002018">
    <property type="entry name" value="CarbesteraseB"/>
</dbReference>
<dbReference type="GO" id="GO:0016787">
    <property type="term" value="F:hydrolase activity"/>
    <property type="evidence" value="ECO:0007669"/>
    <property type="project" value="UniProtKB-KW"/>
</dbReference>
<dbReference type="EC" id="3.1.1.-" evidence="3"/>
<dbReference type="InterPro" id="IPR050309">
    <property type="entry name" value="Type-B_Carboxylest/Lipase"/>
</dbReference>
<dbReference type="KEGG" id="talb:FTW19_13580"/>
<proteinExistence type="inferred from homology"/>
<evidence type="ECO:0000313" key="6">
    <source>
        <dbReference type="Proteomes" id="UP000321820"/>
    </source>
</evidence>
<sequence>MDSLGRPASLERLIVSDHHVFNSGNVTRRNFLIGSSAFTLGVFEPLSMGQGSSTSFIEVETSYGKLRGVQGNGLATFKGIPYAGSVAGKNRFKAAPPLAPWQGVRDALEFGAPSLQPGNGRPGEPPSAEDCLFLNVWTPAVDGKKRPVMFYSHGGGFTVGSGGARYQDGGNLARTWDVVVVETNHRLGLMGFLYLGDLGGEEYDTSGNQGILDIRDGLKWVHNNISRFGGDPNNVMIFGESGGGGKTSCLYAMPSAAPYFNKASIESGPGIRIYPKESAIETTSMVLKQLGLERSQWRQLLEVPADKLLNVQVELGKSRSGPLTQIGGRKGMTGNPAPGGFGPVLDGKILPNHPFDPGAPAISRQKPLIVGYNRDEMNFFFAQNHATDIYSLTDDTLKERLEKELGADAAAVLEAYRKSRPEASPTDLYVAIATARFAGIGETTMAERKFAQHGAPVYVYIFTHESDRLIPGTQHKMGAAHAAEIVYKFNNVQPASEAPSEQMRATGTMADSRPASIQAARNMSEFWSTFARTGRPAAKGRPEWPAYSTTRRATMLIDTECKVVDDPFSLERQVWERIEKS</sequence>
<dbReference type="InterPro" id="IPR029058">
    <property type="entry name" value="AB_hydrolase_fold"/>
</dbReference>
<evidence type="ECO:0000259" key="4">
    <source>
        <dbReference type="Pfam" id="PF00135"/>
    </source>
</evidence>
<dbReference type="InterPro" id="IPR019826">
    <property type="entry name" value="Carboxylesterase_B_AS"/>
</dbReference>
<protein>
    <recommendedName>
        <fullName evidence="3">Carboxylic ester hydrolase</fullName>
        <ecNumber evidence="3">3.1.1.-</ecNumber>
    </recommendedName>
</protein>
<evidence type="ECO:0000313" key="5">
    <source>
        <dbReference type="EMBL" id="QEE28939.1"/>
    </source>
</evidence>
<organism evidence="5 6">
    <name type="scientific">Terriglobus albidus</name>
    <dbReference type="NCBI Taxonomy" id="1592106"/>
    <lineage>
        <taxon>Bacteria</taxon>
        <taxon>Pseudomonadati</taxon>
        <taxon>Acidobacteriota</taxon>
        <taxon>Terriglobia</taxon>
        <taxon>Terriglobales</taxon>
        <taxon>Acidobacteriaceae</taxon>
        <taxon>Terriglobus</taxon>
    </lineage>
</organism>
<dbReference type="PROSITE" id="PS00941">
    <property type="entry name" value="CARBOXYLESTERASE_B_2"/>
    <property type="match status" value="1"/>
</dbReference>
<dbReference type="SUPFAM" id="SSF53474">
    <property type="entry name" value="alpha/beta-Hydrolases"/>
    <property type="match status" value="1"/>
</dbReference>
<dbReference type="Proteomes" id="UP000321820">
    <property type="component" value="Chromosome"/>
</dbReference>
<name>A0A5B9EB07_9BACT</name>
<gene>
    <name evidence="5" type="ORF">FTW19_13580</name>
</gene>
<keyword evidence="6" id="KW-1185">Reference proteome</keyword>